<accession>A0AAE3H9G8</accession>
<dbReference type="InterPro" id="IPR036280">
    <property type="entry name" value="Multihaem_cyt_sf"/>
</dbReference>
<dbReference type="RefSeq" id="WP_256621722.1">
    <property type="nucleotide sequence ID" value="NZ_JTEO01000002.1"/>
</dbReference>
<evidence type="ECO:0000313" key="2">
    <source>
        <dbReference type="Proteomes" id="UP001206983"/>
    </source>
</evidence>
<organism evidence="1 2">
    <name type="scientific">Methanolobus chelungpuianus</name>
    <dbReference type="NCBI Taxonomy" id="502115"/>
    <lineage>
        <taxon>Archaea</taxon>
        <taxon>Methanobacteriati</taxon>
        <taxon>Methanobacteriota</taxon>
        <taxon>Stenosarchaea group</taxon>
        <taxon>Methanomicrobia</taxon>
        <taxon>Methanosarcinales</taxon>
        <taxon>Methanosarcinaceae</taxon>
        <taxon>Methanolobus</taxon>
    </lineage>
</organism>
<dbReference type="NCBIfam" id="TIGR04314">
    <property type="entry name" value="methano7heme"/>
    <property type="match status" value="1"/>
</dbReference>
<evidence type="ECO:0000313" key="1">
    <source>
        <dbReference type="EMBL" id="MCQ6961979.1"/>
    </source>
</evidence>
<sequence>MSKLNTVLIAILVFMFAAAGVYAYVGYNGNDVMAVHYMTQQEWSDSSCGGCHIGMYDEVSRSYHVQQDLAQWTSIMEYGVVAGSIQGDARASTYGQVHPGGGYMAEYGMDIDCMVCHEQNGLYDFHARAGAISAGNIEVATDAALDEARTHAEQDPLYVLSYMLDVLTPLPIVTEIHDHVNGAPRKELCANCHVSEVSTTAVTWTSPDHAQYDVHANVSCYECHATEDHQIGRKELLNAPEEMHEAFEGEVQSCDSVGCHAGISHGAMTDGHLETVSCESCHIPALPGGEISGESPIREFSWANGTREVVTHDSTFTPVLAWYDGTYYDRLPVNGSSDSPNAMLRPFSVITGTWWDEGNNPAVVADPDNSSAIGNPILPAHVQRADADNDSAVTEGEIRSFDADGDGEADYPNAVLRTVEMYFPVSHNVASSTTGLAQPLGCGDCHGVTASAIDWQALGYEADPAGADNDLSGTAIDVDIPGQRPTEVEREPAF</sequence>
<reference evidence="1 2" key="1">
    <citation type="journal article" date="2011" name="Appl. Environ. Microbiol.">
        <title>Methanogenic archaea isolated from Taiwan's Chelungpu fault.</title>
        <authorList>
            <person name="Wu S.Y."/>
            <person name="Lai M.C."/>
        </authorList>
    </citation>
    <scope>NUCLEOTIDE SEQUENCE [LARGE SCALE GENOMIC DNA]</scope>
    <source>
        <strain evidence="1 2">St545Mb</strain>
    </source>
</reference>
<proteinExistence type="predicted"/>
<dbReference type="SUPFAM" id="SSF48695">
    <property type="entry name" value="Multiheme cytochromes"/>
    <property type="match status" value="1"/>
</dbReference>
<dbReference type="EMBL" id="JTEO01000002">
    <property type="protein sequence ID" value="MCQ6961979.1"/>
    <property type="molecule type" value="Genomic_DNA"/>
</dbReference>
<evidence type="ECO:0008006" key="3">
    <source>
        <dbReference type="Google" id="ProtNLM"/>
    </source>
</evidence>
<dbReference type="Proteomes" id="UP001206983">
    <property type="component" value="Unassembled WGS sequence"/>
</dbReference>
<protein>
    <recommendedName>
        <fullName evidence="3">Methanogenesis multiheme c-type cytochrome</fullName>
    </recommendedName>
</protein>
<keyword evidence="2" id="KW-1185">Reference proteome</keyword>
<name>A0AAE3H9G8_9EURY</name>
<dbReference type="AlphaFoldDB" id="A0AAE3H9G8"/>
<gene>
    <name evidence="1" type="ORF">PV02_02050</name>
</gene>
<dbReference type="InterPro" id="IPR027594">
    <property type="entry name" value="Methanoheme_cyt"/>
</dbReference>
<comment type="caution">
    <text evidence="1">The sequence shown here is derived from an EMBL/GenBank/DDBJ whole genome shotgun (WGS) entry which is preliminary data.</text>
</comment>